<reference evidence="10" key="5">
    <citation type="submission" date="2025-09" db="UniProtKB">
        <authorList>
            <consortium name="Ensembl"/>
        </authorList>
    </citation>
    <scope>IDENTIFICATION</scope>
</reference>
<evidence type="ECO:0000256" key="5">
    <source>
        <dbReference type="ARBA" id="ARBA00022833"/>
    </source>
</evidence>
<dbReference type="AlphaFoldDB" id="A0A8I5KPB7"/>
<accession>A0A8I5KPB7</accession>
<dbReference type="PANTHER" id="PTHR45888:SF2">
    <property type="entry name" value="HISTONE-LYSINE N-METHYLTRANSFERASE 2D"/>
    <property type="match status" value="1"/>
</dbReference>
<evidence type="ECO:0000256" key="8">
    <source>
        <dbReference type="ARBA" id="ARBA00023242"/>
    </source>
</evidence>
<proteinExistence type="evidence at protein level"/>
<protein>
    <submittedName>
        <fullName evidence="10">Lysine methyltransferase 2D</fullName>
    </submittedName>
</protein>
<gene>
    <name evidence="10" type="primary">KMT2D</name>
</gene>
<keyword evidence="12 13" id="KW-1267">Proteomics identification</keyword>
<evidence type="ECO:0000256" key="6">
    <source>
        <dbReference type="ARBA" id="ARBA00023015"/>
    </source>
</evidence>
<evidence type="ECO:0000256" key="4">
    <source>
        <dbReference type="ARBA" id="ARBA00022771"/>
    </source>
</evidence>
<feature type="region of interest" description="Disordered" evidence="9">
    <location>
        <begin position="1"/>
        <end position="60"/>
    </location>
</feature>
<dbReference type="Proteomes" id="UP000005640">
    <property type="component" value="Chromosome 12"/>
</dbReference>
<reference evidence="10 11" key="1">
    <citation type="journal article" date="2001" name="Nature">
        <title>Initial sequencing and analysis of the human genome.</title>
        <authorList>
            <consortium name="International Human Genome Sequencing Consortium"/>
            <person name="Lander E.S."/>
            <person name="Linton L.M."/>
            <person name="Birren B."/>
            <person name="Nusbaum C."/>
            <person name="Zody M.C."/>
            <person name="Baldwin J."/>
            <person name="Devon K."/>
            <person name="Dewar K."/>
            <person name="Doyle M."/>
            <person name="FitzHugh W."/>
            <person name="Funke R."/>
            <person name="Gage D."/>
            <person name="Harris K."/>
            <person name="Heaford A."/>
            <person name="Howland J."/>
            <person name="Kann L."/>
            <person name="Lehoczky J."/>
            <person name="LeVine R."/>
            <person name="McEwan P."/>
            <person name="McKernan K."/>
            <person name="Meldrim J."/>
            <person name="Mesirov J.P."/>
            <person name="Miranda C."/>
            <person name="Morris W."/>
            <person name="Naylor J."/>
            <person name="Raymond C."/>
            <person name="Rosetti M."/>
            <person name="Santos R."/>
            <person name="Sheridan A."/>
            <person name="Sougnez C."/>
            <person name="Stange-Thomann N."/>
            <person name="Stojanovic N."/>
            <person name="Subramanian A."/>
            <person name="Wyman D."/>
            <person name="Rogers J."/>
            <person name="Sulston J."/>
            <person name="Ainscough R."/>
            <person name="Beck S."/>
            <person name="Bentley D."/>
            <person name="Burton J."/>
            <person name="Clee C."/>
            <person name="Carter N."/>
            <person name="Coulson A."/>
            <person name="Deadman R."/>
            <person name="Deloukas P."/>
            <person name="Dunham A."/>
            <person name="Dunham I."/>
            <person name="Durbin R."/>
            <person name="French L."/>
            <person name="Grafham D."/>
            <person name="Gregory S."/>
            <person name="Hubbard T."/>
            <person name="Humphray S."/>
            <person name="Hunt A."/>
            <person name="Jones M."/>
            <person name="Lloyd C."/>
            <person name="McMurray A."/>
            <person name="Matthews L."/>
            <person name="Mercer S."/>
            <person name="Milne S."/>
            <person name="Mullikin J.C."/>
            <person name="Mungall A."/>
            <person name="Plumb R."/>
            <person name="Ross M."/>
            <person name="Shownkeen R."/>
            <person name="Sims S."/>
            <person name="Waterston R.H."/>
            <person name="Wilson R.K."/>
            <person name="Hillier L.W."/>
            <person name="McPherson J.D."/>
            <person name="Marra M.A."/>
            <person name="Mardis E.R."/>
            <person name="Fulton L.A."/>
            <person name="Chinwalla A.T."/>
            <person name="Pepin K.H."/>
            <person name="Gish W.R."/>
            <person name="Chissoe S.L."/>
            <person name="Wendl M.C."/>
            <person name="Delehaunty K.D."/>
            <person name="Miner T.L."/>
            <person name="Delehaunty A."/>
            <person name="Kramer J.B."/>
            <person name="Cook L.L."/>
            <person name="Fulton R.S."/>
            <person name="Johnson D.L."/>
            <person name="Minx P.J."/>
            <person name="Clifton S.W."/>
            <person name="Hawkins T."/>
            <person name="Branscomb E."/>
            <person name="Predki P."/>
            <person name="Richardson P."/>
            <person name="Wenning S."/>
            <person name="Slezak T."/>
            <person name="Doggett N."/>
            <person name="Cheng J.F."/>
            <person name="Olsen A."/>
            <person name="Lucas S."/>
            <person name="Elkin C."/>
            <person name="Uberbacher E."/>
            <person name="Frazier M."/>
            <person name="Gibbs R.A."/>
            <person name="Muzny D.M."/>
            <person name="Scherer S.E."/>
            <person name="Bouck J.B."/>
            <person name="Sodergren E.J."/>
            <person name="Worley K.C."/>
            <person name="Rives C.M."/>
            <person name="Gorrell J.H."/>
            <person name="Metzker M.L."/>
            <person name="Naylor S.L."/>
            <person name="Kucherlapati R.S."/>
            <person name="Nelson D.L."/>
            <person name="Weinstock G.M."/>
            <person name="Sakaki Y."/>
            <person name="Fujiyama A."/>
            <person name="Hattori M."/>
            <person name="Yada T."/>
            <person name="Toyoda A."/>
            <person name="Itoh T."/>
            <person name="Kawagoe C."/>
            <person name="Watanabe H."/>
            <person name="Totoki Y."/>
            <person name="Taylor T."/>
            <person name="Weissenbach J."/>
            <person name="Heilig R."/>
            <person name="Saurin W."/>
            <person name="Artiguenave F."/>
            <person name="Brottier P."/>
            <person name="Bruls T."/>
            <person name="Pelletier E."/>
            <person name="Robert C."/>
            <person name="Wincker P."/>
            <person name="Smith D.R."/>
            <person name="Doucette-Stamm L."/>
            <person name="Rubenfield M."/>
            <person name="Weinstock K."/>
            <person name="Lee H.M."/>
            <person name="Dubois J."/>
            <person name="Rosenthal A."/>
            <person name="Platzer M."/>
            <person name="Nyakatura G."/>
            <person name="Taudien S."/>
            <person name="Rump A."/>
            <person name="Yang H."/>
            <person name="Yu J."/>
            <person name="Wang J."/>
            <person name="Huang G."/>
            <person name="Gu J."/>
            <person name="Hood L."/>
            <person name="Rowen L."/>
            <person name="Madan A."/>
            <person name="Qin S."/>
            <person name="Davis R.W."/>
            <person name="Federspiel N.A."/>
            <person name="Abola A.P."/>
            <person name="Proctor M.J."/>
            <person name="Myers R.M."/>
            <person name="Schmutz J."/>
            <person name="Dickson M."/>
            <person name="Grimwood J."/>
            <person name="Cox D.R."/>
            <person name="Olson M.V."/>
            <person name="Kaul R."/>
            <person name="Raymond C."/>
            <person name="Shimizu N."/>
            <person name="Kawasaki K."/>
            <person name="Minoshima S."/>
            <person name="Evans G.A."/>
            <person name="Athanasiou M."/>
            <person name="Schultz R."/>
            <person name="Roe B.A."/>
            <person name="Chen F."/>
            <person name="Pan H."/>
            <person name="Ramser J."/>
            <person name="Lehrach H."/>
            <person name="Reinhardt R."/>
            <person name="McCombie W.R."/>
            <person name="de la Bastide M."/>
            <person name="Dedhia N."/>
            <person name="Blocker H."/>
            <person name="Hornischer K."/>
            <person name="Nordsiek G."/>
            <person name="Agarwala R."/>
            <person name="Aravind L."/>
            <person name="Bailey J.A."/>
            <person name="Bateman A."/>
            <person name="Batzoglou S."/>
            <person name="Birney E."/>
            <person name="Bork P."/>
            <person name="Brown D.G."/>
            <person name="Burge C.B."/>
            <person name="Cerutti L."/>
            <person name="Chen H.C."/>
            <person name="Church D."/>
            <person name="Clamp M."/>
            <person name="Copley R.R."/>
            <person name="Doerks T."/>
            <person name="Eddy S.R."/>
            <person name="Eichler E.E."/>
            <person name="Furey T.S."/>
            <person name="Galagan J."/>
            <person name="Gilbert J.G."/>
            <person name="Harmon C."/>
            <person name="Hayashizaki Y."/>
            <person name="Haussler D."/>
            <person name="Hermjakob H."/>
            <person name="Hokamp K."/>
            <person name="Jang W."/>
            <person name="Johnson L.S."/>
            <person name="Jones T.A."/>
            <person name="Kasif S."/>
            <person name="Kaspryzk A."/>
            <person name="Kennedy S."/>
            <person name="Kent W.J."/>
            <person name="Kitts P."/>
            <person name="Koonin E.V."/>
            <person name="Korf I."/>
            <person name="Kulp D."/>
            <person name="Lancet D."/>
            <person name="Lowe T.M."/>
            <person name="McLysaght A."/>
            <person name="Mikkelsen T."/>
            <person name="Moran J.V."/>
            <person name="Mulder N."/>
            <person name="Pollara V.J."/>
            <person name="Ponting C.P."/>
            <person name="Schuler G."/>
            <person name="Schultz J."/>
            <person name="Slater G."/>
            <person name="Smit A.F."/>
            <person name="Stupka E."/>
            <person name="Szustakowski J."/>
            <person name="Thierry-Mieg D."/>
            <person name="Thierry-Mieg J."/>
            <person name="Wagner L."/>
            <person name="Wallis J."/>
            <person name="Wheeler R."/>
            <person name="Williams A."/>
            <person name="Wolf Y.I."/>
            <person name="Wolfe K.H."/>
            <person name="Yang S.P."/>
            <person name="Yeh R.F."/>
            <person name="Collins F."/>
            <person name="Guyer M.S."/>
            <person name="Peterson J."/>
            <person name="Felsenfeld A."/>
            <person name="Wetterstrand K.A."/>
            <person name="Patrinos A."/>
            <person name="Morgan M.J."/>
            <person name="de Jong P."/>
            <person name="Catanese J.J."/>
            <person name="Osoegawa K."/>
            <person name="Shizuya H."/>
            <person name="Choi S."/>
            <person name="Chen Y.J."/>
        </authorList>
    </citation>
    <scope>NUCLEOTIDE SEQUENCE [LARGE SCALE GENOMIC DNA]</scope>
</reference>
<evidence type="ECO:0007829" key="12">
    <source>
        <dbReference type="PeptideAtlas" id="A0A8I5KPB7"/>
    </source>
</evidence>
<evidence type="ECO:0007829" key="13">
    <source>
        <dbReference type="ProteomicsDB" id="A0A8I5KPB7"/>
    </source>
</evidence>
<evidence type="ECO:0000256" key="3">
    <source>
        <dbReference type="ARBA" id="ARBA00022737"/>
    </source>
</evidence>
<dbReference type="Ensembl" id="ENST00000692465.1">
    <property type="protein sequence ID" value="ENSP00000508680.1"/>
    <property type="gene ID" value="ENSG00000167548.18"/>
</dbReference>
<name>A0A8I5KPB7_HUMAN</name>
<sequence length="181" mass="19260">MDSQKLAGEDKDSEPAADGPAASEDPSATESDLPNPHVGEVSVLSSGSPRLQETPQDCSGGPVRRCALCNCGEPSLHGQRELRRFELPFDWPRCPVVSPGGSPGPNEAVLPSEDLSQIGFPEGLTPAHLGEPGALLPLHQARCLHPLPLTWMSTALPLPLRDCQRFLPIHENTAAAMPRAQ</sequence>
<keyword evidence="8" id="KW-0539">Nucleus</keyword>
<evidence type="ECO:0000313" key="11">
    <source>
        <dbReference type="Proteomes" id="UP000005640"/>
    </source>
</evidence>
<organism evidence="10 11">
    <name type="scientific">Homo sapiens</name>
    <name type="common">Human</name>
    <dbReference type="NCBI Taxonomy" id="9606"/>
    <lineage>
        <taxon>Eukaryota</taxon>
        <taxon>Metazoa</taxon>
        <taxon>Chordata</taxon>
        <taxon>Craniata</taxon>
        <taxon>Vertebrata</taxon>
        <taxon>Euteleostomi</taxon>
        <taxon>Mammalia</taxon>
        <taxon>Eutheria</taxon>
        <taxon>Euarchontoglires</taxon>
        <taxon>Primates</taxon>
        <taxon>Haplorrhini</taxon>
        <taxon>Catarrhini</taxon>
        <taxon>Hominidae</taxon>
        <taxon>Homo</taxon>
    </lineage>
</organism>
<reference evidence="10" key="4">
    <citation type="submission" date="2025-08" db="UniProtKB">
        <authorList>
            <consortium name="Ensembl"/>
        </authorList>
    </citation>
    <scope>IDENTIFICATION</scope>
</reference>
<reference evidence="10 11" key="3">
    <citation type="journal article" date="2006" name="Nature">
        <title>The finished DNA sequence of human chromosome 12.</title>
        <authorList>
            <consortium name="Baylor College of Medicine Human Genome Sequencing Center Sequence Production Team"/>
            <person name="Scherer S.E."/>
            <person name="Muzny D.M."/>
            <person name="Buhay C.J."/>
            <person name="Chen R."/>
            <person name="Cree A."/>
            <person name="Ding Y."/>
            <person name="Dugan-Rocha S."/>
            <person name="Gill R."/>
            <person name="Gunaratne P."/>
            <person name="Harris R.A."/>
            <person name="Hawes A.C."/>
            <person name="Hernandez J."/>
            <person name="Hodgson A.V."/>
            <person name="Hume J."/>
            <person name="Jackson A."/>
            <person name="Khan Z.M."/>
            <person name="Kovar-Smith C."/>
            <person name="Lewis L.R."/>
            <person name="Lozado R.J."/>
            <person name="Metzker M.L."/>
            <person name="Milosavljevic A."/>
            <person name="Miner G.R."/>
            <person name="Montgomery K.T."/>
            <person name="Morgan M.B."/>
            <person name="Nazareth L.V."/>
            <person name="Scott G."/>
            <person name="Sodergren E."/>
            <person name="Song X.Z."/>
            <person name="Steffen D."/>
            <person name="Lovering R.C."/>
            <person name="Wheeler D.A."/>
            <person name="Worley K.C."/>
            <person name="Yuan Y."/>
            <person name="Zhang Z."/>
            <person name="Adams C.Q."/>
            <person name="Ansari-Lari M.A."/>
            <person name="Ayele M."/>
            <person name="Brown M.J."/>
            <person name="Chen G."/>
            <person name="Chen Z."/>
            <person name="Clerc-Blankenburg K.P."/>
            <person name="Davis C."/>
            <person name="Delgado O."/>
            <person name="Dinh H.H."/>
            <person name="Draper H."/>
            <person name="Gonzalez-Garay M.L."/>
            <person name="Havlak P."/>
            <person name="Jackson L.R."/>
            <person name="Jacob L.S."/>
            <person name="Kelly S.H."/>
            <person name="Li L."/>
            <person name="Li Z."/>
            <person name="Liu J."/>
            <person name="Liu W."/>
            <person name="Lu J."/>
            <person name="Maheshwari M."/>
            <person name="Nguyen B.V."/>
            <person name="Okwuonu G.O."/>
            <person name="Pasternak S."/>
            <person name="Perez L.M."/>
            <person name="Plopper F.J."/>
            <person name="Santibanez J."/>
            <person name="Shen H."/>
            <person name="Tabor P.E."/>
            <person name="Verduzco D."/>
            <person name="Waldron L."/>
            <person name="Wang Q."/>
            <person name="Williams G.A."/>
            <person name="Zhang J."/>
            <person name="Zhou J."/>
            <person name="Allen C.C."/>
            <person name="Amin A.G."/>
            <person name="Anyalebechi V."/>
            <person name="Bailey M."/>
            <person name="Barbaria J.A."/>
            <person name="Bimage K.E."/>
            <person name="Bryant N.P."/>
            <person name="Burch P.E."/>
            <person name="Burkett C.E."/>
            <person name="Burrell K.L."/>
            <person name="Calderon E."/>
            <person name="Cardenas V."/>
            <person name="Carter K."/>
            <person name="Casias K."/>
            <person name="Cavazos I."/>
            <person name="Cavazos S.R."/>
            <person name="Ceasar H."/>
            <person name="Chacko J."/>
            <person name="Chan S.N."/>
            <person name="Chavez D."/>
            <person name="Christopoulos C."/>
            <person name="Chu J."/>
            <person name="Cockrell R."/>
            <person name="Cox C.D."/>
            <person name="Dang M."/>
            <person name="Dathorne S.R."/>
            <person name="David R."/>
            <person name="Davis C.M."/>
            <person name="Davy-Carroll L."/>
            <person name="Deshazo D.R."/>
            <person name="Donlin J.E."/>
            <person name="D'Souza L."/>
            <person name="Eaves K.A."/>
            <person name="Egan A."/>
            <person name="Emery-Cohen A.J."/>
            <person name="Escotto M."/>
            <person name="Flagg N."/>
            <person name="Forbes L.D."/>
            <person name="Gabisi A.M."/>
            <person name="Garza M."/>
            <person name="Hamilton C."/>
            <person name="Henderson N."/>
            <person name="Hernandez O."/>
            <person name="Hines S."/>
            <person name="Hogues M.E."/>
            <person name="Huang M."/>
            <person name="Idlebird D.G."/>
            <person name="Johnson R."/>
            <person name="Jolivet A."/>
            <person name="Jones S."/>
            <person name="Kagan R."/>
            <person name="King L.M."/>
            <person name="Leal B."/>
            <person name="Lebow H."/>
            <person name="Lee S."/>
            <person name="LeVan J.M."/>
            <person name="Lewis L.C."/>
            <person name="London P."/>
            <person name="Lorensuhewa L.M."/>
            <person name="Loulseged H."/>
            <person name="Lovett D.A."/>
            <person name="Lucier A."/>
            <person name="Lucier R.L."/>
            <person name="Ma J."/>
            <person name="Madu R.C."/>
            <person name="Mapua P."/>
            <person name="Martindale A.D."/>
            <person name="Martinez E."/>
            <person name="Massey E."/>
            <person name="Mawhiney S."/>
            <person name="Meador M.G."/>
            <person name="Mendez S."/>
            <person name="Mercado C."/>
            <person name="Mercado I.C."/>
            <person name="Merritt C.E."/>
            <person name="Miner Z.L."/>
            <person name="Minja E."/>
            <person name="Mitchell T."/>
            <person name="Mohabbat F."/>
            <person name="Mohabbat K."/>
            <person name="Montgomery B."/>
            <person name="Moore N."/>
            <person name="Morris S."/>
            <person name="Munidasa M."/>
            <person name="Ngo R.N."/>
            <person name="Nguyen N.B."/>
            <person name="Nickerson E."/>
            <person name="Nwaokelemeh O.O."/>
            <person name="Nwokenkwo S."/>
            <person name="Obregon M."/>
            <person name="Oguh M."/>
            <person name="Oragunye N."/>
            <person name="Oviedo R.J."/>
            <person name="Parish B.J."/>
            <person name="Parker D.N."/>
            <person name="Parrish J."/>
            <person name="Parks K.L."/>
            <person name="Paul H.A."/>
            <person name="Payton B.A."/>
            <person name="Perez A."/>
            <person name="Perrin W."/>
            <person name="Pickens A."/>
            <person name="Primus E.L."/>
            <person name="Pu L.L."/>
            <person name="Puazo M."/>
            <person name="Quiles M.M."/>
            <person name="Quiroz J.B."/>
            <person name="Rabata D."/>
            <person name="Reeves K."/>
            <person name="Ruiz S.J."/>
            <person name="Shao H."/>
            <person name="Sisson I."/>
            <person name="Sonaike T."/>
            <person name="Sorelle R.P."/>
            <person name="Sutton A.E."/>
            <person name="Svatek A.F."/>
            <person name="Svetz L.A."/>
            <person name="Tamerisa K.S."/>
            <person name="Taylor T.R."/>
            <person name="Teague B."/>
            <person name="Thomas N."/>
            <person name="Thorn R.D."/>
            <person name="Trejos Z.Y."/>
            <person name="Trevino B.K."/>
            <person name="Ukegbu O.N."/>
            <person name="Urban J.B."/>
            <person name="Vasquez L.I."/>
            <person name="Vera V.A."/>
            <person name="Villasana D.M."/>
            <person name="Wang L."/>
            <person name="Ward-Moore S."/>
            <person name="Warren J.T."/>
            <person name="Wei X."/>
            <person name="White F."/>
            <person name="Williamson A.L."/>
            <person name="Wleczyk R."/>
            <person name="Wooden H.S."/>
            <person name="Wooden S.H."/>
            <person name="Yen J."/>
            <person name="Yoon L."/>
            <person name="Yoon V."/>
            <person name="Zorrilla S.E."/>
            <person name="Nelson D."/>
            <person name="Kucherlapati R."/>
            <person name="Weinstock G."/>
            <person name="Gibbs R.A."/>
            <person name="null."/>
        </authorList>
    </citation>
    <scope>NUCLEOTIDE SEQUENCE [LARGE SCALE GENOMIC DNA]</scope>
</reference>
<evidence type="ECO:0000256" key="7">
    <source>
        <dbReference type="ARBA" id="ARBA00023163"/>
    </source>
</evidence>
<dbReference type="GeneTree" id="ENSGT00940000156707"/>
<dbReference type="PANTHER" id="PTHR45888">
    <property type="entry name" value="HL01030P-RELATED"/>
    <property type="match status" value="1"/>
</dbReference>
<keyword evidence="6" id="KW-0805">Transcription regulation</keyword>
<dbReference type="GO" id="GO:0005634">
    <property type="term" value="C:nucleus"/>
    <property type="evidence" value="ECO:0007669"/>
    <property type="project" value="UniProtKB-SubCell"/>
</dbReference>
<keyword evidence="4" id="KW-0863">Zinc-finger</keyword>
<evidence type="ECO:0000256" key="9">
    <source>
        <dbReference type="SAM" id="MobiDB-lite"/>
    </source>
</evidence>
<dbReference type="OpenTargets" id="ENSG00000167548"/>
<dbReference type="EMBL" id="AC011603">
    <property type="status" value="NOT_ANNOTATED_CDS"/>
    <property type="molecule type" value="Genomic_DNA"/>
</dbReference>
<evidence type="ECO:0000256" key="2">
    <source>
        <dbReference type="ARBA" id="ARBA00022723"/>
    </source>
</evidence>
<evidence type="ECO:0000313" key="10">
    <source>
        <dbReference type="Ensembl" id="ENSP00000508680.1"/>
    </source>
</evidence>
<keyword evidence="3" id="KW-0677">Repeat</keyword>
<keyword evidence="11" id="KW-1185">Reference proteome</keyword>
<dbReference type="OrthoDB" id="308383at2759"/>
<dbReference type="HGNC" id="HGNC:7133">
    <property type="gene designation" value="KMT2D"/>
</dbReference>
<reference evidence="10 11" key="2">
    <citation type="journal article" date="2004" name="Nature">
        <title>Finishing the euchromatic sequence of the human genome.</title>
        <authorList>
            <consortium name="International Human Genome Sequencing Consortium"/>
        </authorList>
    </citation>
    <scope>NUCLEOTIDE SEQUENCE [LARGE SCALE GENOMIC DNA]</scope>
</reference>
<comment type="subcellular location">
    <subcellularLocation>
        <location evidence="1">Nucleus</location>
    </subcellularLocation>
</comment>
<feature type="compositionally biased region" description="Polar residues" evidence="9">
    <location>
        <begin position="43"/>
        <end position="57"/>
    </location>
</feature>
<keyword evidence="7" id="KW-0804">Transcription</keyword>
<keyword evidence="5" id="KW-0862">Zinc</keyword>
<keyword evidence="2" id="KW-0479">Metal-binding</keyword>
<evidence type="ECO:0000256" key="1">
    <source>
        <dbReference type="ARBA" id="ARBA00004123"/>
    </source>
</evidence>
<dbReference type="GO" id="GO:0008270">
    <property type="term" value="F:zinc ion binding"/>
    <property type="evidence" value="ECO:0007669"/>
    <property type="project" value="UniProtKB-KW"/>
</dbReference>